<dbReference type="PROSITE" id="PS50853">
    <property type="entry name" value="FN3"/>
    <property type="match status" value="1"/>
</dbReference>
<keyword evidence="1" id="KW-0040">ANK repeat</keyword>
<dbReference type="SMART" id="SM00248">
    <property type="entry name" value="ANK"/>
    <property type="match status" value="5"/>
</dbReference>
<dbReference type="InterPro" id="IPR003961">
    <property type="entry name" value="FN3_dom"/>
</dbReference>
<dbReference type="InterPro" id="IPR002110">
    <property type="entry name" value="Ankyrin_rpt"/>
</dbReference>
<dbReference type="OrthoDB" id="9995210at2759"/>
<dbReference type="SUPFAM" id="SSF49265">
    <property type="entry name" value="Fibronectin type III"/>
    <property type="match status" value="1"/>
</dbReference>
<dbReference type="RefSeq" id="XP_022097746.1">
    <property type="nucleotide sequence ID" value="XM_022242054.1"/>
</dbReference>
<dbReference type="InterPro" id="IPR013783">
    <property type="entry name" value="Ig-like_fold"/>
</dbReference>
<dbReference type="PROSITE" id="PS50297">
    <property type="entry name" value="ANK_REP_REGION"/>
    <property type="match status" value="4"/>
</dbReference>
<keyword evidence="3" id="KW-1185">Reference proteome</keyword>
<dbReference type="PRINTS" id="PR01415">
    <property type="entry name" value="ANKYRIN"/>
</dbReference>
<dbReference type="CDD" id="cd00063">
    <property type="entry name" value="FN3"/>
    <property type="match status" value="1"/>
</dbReference>
<evidence type="ECO:0000313" key="4">
    <source>
        <dbReference type="RefSeq" id="XP_022097746.1"/>
    </source>
</evidence>
<feature type="repeat" description="ANK" evidence="1">
    <location>
        <begin position="210"/>
        <end position="242"/>
    </location>
</feature>
<feature type="repeat" description="ANK" evidence="1">
    <location>
        <begin position="278"/>
        <end position="310"/>
    </location>
</feature>
<feature type="repeat" description="ANK" evidence="1">
    <location>
        <begin position="144"/>
        <end position="176"/>
    </location>
</feature>
<dbReference type="Proteomes" id="UP000694845">
    <property type="component" value="Unplaced"/>
</dbReference>
<proteinExistence type="predicted"/>
<accession>A0A8B7Z2Z4</accession>
<dbReference type="SUPFAM" id="SSF48403">
    <property type="entry name" value="Ankyrin repeat"/>
    <property type="match status" value="1"/>
</dbReference>
<dbReference type="Gene3D" id="2.60.40.10">
    <property type="entry name" value="Immunoglobulins"/>
    <property type="match status" value="1"/>
</dbReference>
<sequence>MYVASEMSAPKKPDPPVVGKVTHHTIELLWDAAGHADSVDKGDGRLRFAVQEADRIQGWGNVYTGYATNNVFQGLEPNTLYKYRLRVFNNHGSSEFSRVVTVSTTKEPLTGDQLHKAVSLTQDVNRVAEILESGDVWVDVPDTFGLSPLMQASQKGNIEMIETLLRYGADVNAVNGSGKDSLMLACFAGHLPVVKLLRSYNASYVNRDKGGSTAMHWAVDGGNVALIQSLIADGASVSEKDWGSGWTPLLRCAAMAGDSSVARVLINAGAEVNIKDKDGKTPLMIASLNGHVSLVQLLVEKGADPTVRTEFGMSAVEMAHSFDRKRVMKYYAEILEKGKLKKGIACS</sequence>
<dbReference type="AlphaFoldDB" id="A0A8B7Z2Z4"/>
<name>A0A8B7Z2Z4_ACAPL</name>
<dbReference type="PROSITE" id="PS50088">
    <property type="entry name" value="ANK_REPEAT"/>
    <property type="match status" value="4"/>
</dbReference>
<dbReference type="GeneID" id="110983100"/>
<dbReference type="Gene3D" id="1.25.40.20">
    <property type="entry name" value="Ankyrin repeat-containing domain"/>
    <property type="match status" value="2"/>
</dbReference>
<dbReference type="SMART" id="SM00060">
    <property type="entry name" value="FN3"/>
    <property type="match status" value="1"/>
</dbReference>
<evidence type="ECO:0000256" key="1">
    <source>
        <dbReference type="PROSITE-ProRule" id="PRU00023"/>
    </source>
</evidence>
<protein>
    <submittedName>
        <fullName evidence="4">Fibronectin type 3 and ankyrin repeat domains protein 1-like</fullName>
    </submittedName>
</protein>
<organism evidence="3 4">
    <name type="scientific">Acanthaster planci</name>
    <name type="common">Crown-of-thorns starfish</name>
    <dbReference type="NCBI Taxonomy" id="133434"/>
    <lineage>
        <taxon>Eukaryota</taxon>
        <taxon>Metazoa</taxon>
        <taxon>Echinodermata</taxon>
        <taxon>Eleutherozoa</taxon>
        <taxon>Asterozoa</taxon>
        <taxon>Asteroidea</taxon>
        <taxon>Valvatacea</taxon>
        <taxon>Valvatida</taxon>
        <taxon>Acanthasteridae</taxon>
        <taxon>Acanthaster</taxon>
    </lineage>
</organism>
<dbReference type="CTD" id="92565"/>
<evidence type="ECO:0000313" key="3">
    <source>
        <dbReference type="Proteomes" id="UP000694845"/>
    </source>
</evidence>
<evidence type="ECO:0000259" key="2">
    <source>
        <dbReference type="PROSITE" id="PS50853"/>
    </source>
</evidence>
<dbReference type="KEGG" id="aplc:110983100"/>
<dbReference type="Pfam" id="PF12796">
    <property type="entry name" value="Ank_2"/>
    <property type="match status" value="2"/>
</dbReference>
<dbReference type="OMA" id="NFGHRLR"/>
<dbReference type="GO" id="GO:0005634">
    <property type="term" value="C:nucleus"/>
    <property type="evidence" value="ECO:0007669"/>
    <property type="project" value="TreeGrafter"/>
</dbReference>
<dbReference type="PANTHER" id="PTHR24183:SF1">
    <property type="entry name" value="FIBRONECTIN TYPE 3 AND ANKYRIN REPEAT DOMAINS PROTEIN 1"/>
    <property type="match status" value="1"/>
</dbReference>
<dbReference type="InterPro" id="IPR036116">
    <property type="entry name" value="FN3_sf"/>
</dbReference>
<dbReference type="InterPro" id="IPR036770">
    <property type="entry name" value="Ankyrin_rpt-contain_sf"/>
</dbReference>
<reference evidence="4" key="1">
    <citation type="submission" date="2025-08" db="UniProtKB">
        <authorList>
            <consortium name="RefSeq"/>
        </authorList>
    </citation>
    <scope>IDENTIFICATION</scope>
</reference>
<dbReference type="GO" id="GO:0042981">
    <property type="term" value="P:regulation of apoptotic process"/>
    <property type="evidence" value="ECO:0007669"/>
    <property type="project" value="TreeGrafter"/>
</dbReference>
<feature type="domain" description="Fibronectin type-III" evidence="2">
    <location>
        <begin position="12"/>
        <end position="108"/>
    </location>
</feature>
<dbReference type="PANTHER" id="PTHR24183">
    <property type="entry name" value="FIBRONECTIN TYPE 3 AND ANKYRIN REPEAT DOMAINS PROTEIN 1"/>
    <property type="match status" value="1"/>
</dbReference>
<gene>
    <name evidence="4" type="primary">LOC110983100</name>
</gene>
<feature type="repeat" description="ANK" evidence="1">
    <location>
        <begin position="244"/>
        <end position="277"/>
    </location>
</feature>